<keyword evidence="4" id="KW-1185">Reference proteome</keyword>
<evidence type="ECO:0000313" key="3">
    <source>
        <dbReference type="EMBL" id="TCO07225.1"/>
    </source>
</evidence>
<dbReference type="AlphaFoldDB" id="A0A4R2GG58"/>
<comment type="caution">
    <text evidence="3">The sequence shown here is derived from an EMBL/GenBank/DDBJ whole genome shotgun (WGS) entry which is preliminary data.</text>
</comment>
<evidence type="ECO:0000256" key="2">
    <source>
        <dbReference type="SAM" id="MobiDB-lite"/>
    </source>
</evidence>
<dbReference type="RefSeq" id="WP_243699404.1">
    <property type="nucleotide sequence ID" value="NZ_SLWK01000009.1"/>
</dbReference>
<proteinExistence type="predicted"/>
<name>A0A4R2GG58_9BACT</name>
<evidence type="ECO:0000256" key="1">
    <source>
        <dbReference type="SAM" id="Coils"/>
    </source>
</evidence>
<feature type="coiled-coil region" evidence="1">
    <location>
        <begin position="274"/>
        <end position="301"/>
    </location>
</feature>
<dbReference type="Proteomes" id="UP000295221">
    <property type="component" value="Unassembled WGS sequence"/>
</dbReference>
<reference evidence="3 4" key="1">
    <citation type="submission" date="2019-03" db="EMBL/GenBank/DDBJ databases">
        <title>Genomic Encyclopedia of Type Strains, Phase IV (KMG-IV): sequencing the most valuable type-strain genomes for metagenomic binning, comparative biology and taxonomic classification.</title>
        <authorList>
            <person name="Goeker M."/>
        </authorList>
    </citation>
    <scope>NUCLEOTIDE SEQUENCE [LARGE SCALE GENOMIC DNA]</scope>
    <source>
        <strain evidence="3 4">DSM 24179</strain>
    </source>
</reference>
<accession>A0A4R2GG58</accession>
<feature type="region of interest" description="Disordered" evidence="2">
    <location>
        <begin position="1"/>
        <end position="21"/>
    </location>
</feature>
<dbReference type="EMBL" id="SLWK01000009">
    <property type="protein sequence ID" value="TCO07225.1"/>
    <property type="molecule type" value="Genomic_DNA"/>
</dbReference>
<sequence length="303" mass="35973">MKSLQERDIVNNNHRIESTTGSPLRIRNHHAPVWRTALTILVSFLMVVGCGSNREEEAGERLQEAISLKEKGNFNLAKLKLDTLIHQYKDQAEYAQRARTLLRQINISEQERNLNFLDSMLVLQEETLQPMLRNFIISDEYGSEKVFIHRRQRPENSFNRTYLKANLNESGDFFISSQYHGTEWIHHEQIRVYFRGESVSSIKVEEDGFNNRRFEDGQSKWEIIHFKDGKDNGIIDFIATNWDQPLRVQFIGRRHEYIIMEQFDREAIRDGYEISFILREIQRIKDEREKVKRTLSRLLQSEN</sequence>
<organism evidence="3 4">
    <name type="scientific">Natronoflexus pectinivorans</name>
    <dbReference type="NCBI Taxonomy" id="682526"/>
    <lineage>
        <taxon>Bacteria</taxon>
        <taxon>Pseudomonadati</taxon>
        <taxon>Bacteroidota</taxon>
        <taxon>Bacteroidia</taxon>
        <taxon>Marinilabiliales</taxon>
        <taxon>Marinilabiliaceae</taxon>
        <taxon>Natronoflexus</taxon>
    </lineage>
</organism>
<gene>
    <name evidence="3" type="ORF">EV194_10941</name>
</gene>
<feature type="compositionally biased region" description="Basic and acidic residues" evidence="2">
    <location>
        <begin position="1"/>
        <end position="17"/>
    </location>
</feature>
<evidence type="ECO:0000313" key="4">
    <source>
        <dbReference type="Proteomes" id="UP000295221"/>
    </source>
</evidence>
<keyword evidence="1" id="KW-0175">Coiled coil</keyword>
<protein>
    <submittedName>
        <fullName evidence="3">Uncharacterized protein</fullName>
    </submittedName>
</protein>